<feature type="compositionally biased region" description="Basic and acidic residues" evidence="3">
    <location>
        <begin position="207"/>
        <end position="228"/>
    </location>
</feature>
<proteinExistence type="predicted"/>
<dbReference type="Proteomes" id="UP000198372">
    <property type="component" value="Unassembled WGS sequence"/>
</dbReference>
<organism evidence="5 6">
    <name type="scientific">Microbotryum intermedium</name>
    <dbReference type="NCBI Taxonomy" id="269621"/>
    <lineage>
        <taxon>Eukaryota</taxon>
        <taxon>Fungi</taxon>
        <taxon>Dikarya</taxon>
        <taxon>Basidiomycota</taxon>
        <taxon>Pucciniomycotina</taxon>
        <taxon>Microbotryomycetes</taxon>
        <taxon>Microbotryales</taxon>
        <taxon>Microbotryaceae</taxon>
        <taxon>Microbotryum</taxon>
    </lineage>
</organism>
<dbReference type="PROSITE" id="PS50102">
    <property type="entry name" value="RRM"/>
    <property type="match status" value="2"/>
</dbReference>
<feature type="region of interest" description="Disordered" evidence="3">
    <location>
        <begin position="330"/>
        <end position="389"/>
    </location>
</feature>
<accession>A0A238FKI9</accession>
<evidence type="ECO:0000256" key="2">
    <source>
        <dbReference type="PROSITE-ProRule" id="PRU00176"/>
    </source>
</evidence>
<evidence type="ECO:0000259" key="4">
    <source>
        <dbReference type="PROSITE" id="PS50102"/>
    </source>
</evidence>
<evidence type="ECO:0000313" key="6">
    <source>
        <dbReference type="Proteomes" id="UP000198372"/>
    </source>
</evidence>
<feature type="region of interest" description="Disordered" evidence="3">
    <location>
        <begin position="207"/>
        <end position="250"/>
    </location>
</feature>
<protein>
    <submittedName>
        <fullName evidence="5">BQ2448_3164 protein</fullName>
    </submittedName>
</protein>
<dbReference type="AlphaFoldDB" id="A0A238FKI9"/>
<gene>
    <name evidence="5" type="ORF">BQ2448_3164</name>
</gene>
<name>A0A238FKI9_9BASI</name>
<dbReference type="PANTHER" id="PTHR48025:SF1">
    <property type="entry name" value="RRM DOMAIN-CONTAINING PROTEIN"/>
    <property type="match status" value="1"/>
</dbReference>
<reference evidence="6" key="1">
    <citation type="submission" date="2016-09" db="EMBL/GenBank/DDBJ databases">
        <authorList>
            <person name="Jeantristanb JTB J.-T."/>
            <person name="Ricardo R."/>
        </authorList>
    </citation>
    <scope>NUCLEOTIDE SEQUENCE [LARGE SCALE GENOMIC DNA]</scope>
</reference>
<dbReference type="SUPFAM" id="SSF54928">
    <property type="entry name" value="RNA-binding domain, RBD"/>
    <property type="match status" value="2"/>
</dbReference>
<dbReference type="InterPro" id="IPR035979">
    <property type="entry name" value="RBD_domain_sf"/>
</dbReference>
<dbReference type="EMBL" id="FMSP01000007">
    <property type="protein sequence ID" value="SCV71576.1"/>
    <property type="molecule type" value="Genomic_DNA"/>
</dbReference>
<keyword evidence="6" id="KW-1185">Reference proteome</keyword>
<feature type="compositionally biased region" description="Polar residues" evidence="3">
    <location>
        <begin position="229"/>
        <end position="242"/>
    </location>
</feature>
<feature type="compositionally biased region" description="Low complexity" evidence="3">
    <location>
        <begin position="84"/>
        <end position="97"/>
    </location>
</feature>
<sequence length="389" mass="42237">MFTTRISSVARVALRASSLTAARTLSLKKNALLIPAVQSRYTDSIRLFNSSSLRLNDKLEATTAPTTAEEEVKADHSSVDPLASTNSTESTPSSSSSDEVYVDPLQAQADATANDGAAAAAAPAQTPDPVEVAARTVFAGGLSWNVDNDWLRDEVATAIGSADGVVSCRVARNPMGRSKGFGFVELSTPEYAQKLVEASPVIDERETRFEISDPTTKKERPARERRSFDQNQSIARGSTQAFGRQDKPPSKSVWLGNLEWSTTEADLREAFDQFGEIQRVSIPLDRETQRARGIAYIDFAELAQAEDAKSAAQDIEINGRYLRADFADRPAPFSRVNGGGNRGGFNRRGGGEFGGRSSYGSRGGRNDRNDDRQLKYQPGRGMASRDEGW</sequence>
<dbReference type="GO" id="GO:0003729">
    <property type="term" value="F:mRNA binding"/>
    <property type="evidence" value="ECO:0007669"/>
    <property type="project" value="TreeGrafter"/>
</dbReference>
<feature type="region of interest" description="Disordered" evidence="3">
    <location>
        <begin position="63"/>
        <end position="100"/>
    </location>
</feature>
<feature type="compositionally biased region" description="Gly residues" evidence="3">
    <location>
        <begin position="337"/>
        <end position="354"/>
    </location>
</feature>
<dbReference type="PANTHER" id="PTHR48025">
    <property type="entry name" value="OS02G0815200 PROTEIN"/>
    <property type="match status" value="1"/>
</dbReference>
<dbReference type="SMART" id="SM00360">
    <property type="entry name" value="RRM"/>
    <property type="match status" value="2"/>
</dbReference>
<dbReference type="Gene3D" id="3.30.70.330">
    <property type="match status" value="2"/>
</dbReference>
<feature type="domain" description="RRM" evidence="4">
    <location>
        <begin position="135"/>
        <end position="214"/>
    </location>
</feature>
<feature type="compositionally biased region" description="Basic and acidic residues" evidence="3">
    <location>
        <begin position="364"/>
        <end position="374"/>
    </location>
</feature>
<dbReference type="InterPro" id="IPR012677">
    <property type="entry name" value="Nucleotide-bd_a/b_plait_sf"/>
</dbReference>
<keyword evidence="1 2" id="KW-0694">RNA-binding</keyword>
<dbReference type="OrthoDB" id="439808at2759"/>
<dbReference type="STRING" id="269621.A0A238FKI9"/>
<dbReference type="InterPro" id="IPR000504">
    <property type="entry name" value="RRM_dom"/>
</dbReference>
<dbReference type="InterPro" id="IPR050502">
    <property type="entry name" value="Euk_RNA-bind_prot"/>
</dbReference>
<dbReference type="Pfam" id="PF00076">
    <property type="entry name" value="RRM_1"/>
    <property type="match status" value="2"/>
</dbReference>
<feature type="domain" description="RRM" evidence="4">
    <location>
        <begin position="251"/>
        <end position="329"/>
    </location>
</feature>
<evidence type="ECO:0000256" key="3">
    <source>
        <dbReference type="SAM" id="MobiDB-lite"/>
    </source>
</evidence>
<evidence type="ECO:0000256" key="1">
    <source>
        <dbReference type="ARBA" id="ARBA00022884"/>
    </source>
</evidence>
<evidence type="ECO:0000313" key="5">
    <source>
        <dbReference type="EMBL" id="SCV71576.1"/>
    </source>
</evidence>